<dbReference type="EMBL" id="CAKOGP040001980">
    <property type="protein sequence ID" value="CAJ1958502.1"/>
    <property type="molecule type" value="Genomic_DNA"/>
</dbReference>
<proteinExistence type="predicted"/>
<dbReference type="PANTHER" id="PTHR36971:SF3">
    <property type="entry name" value="C3H1-TYPE DOMAIN-CONTAINING PROTEIN"/>
    <property type="match status" value="1"/>
</dbReference>
<evidence type="ECO:0000313" key="2">
    <source>
        <dbReference type="Proteomes" id="UP001295423"/>
    </source>
</evidence>
<protein>
    <submittedName>
        <fullName evidence="1">Uncharacterized protein</fullName>
    </submittedName>
</protein>
<accession>A0AAD2JK47</accession>
<reference evidence="1" key="1">
    <citation type="submission" date="2023-08" db="EMBL/GenBank/DDBJ databases">
        <authorList>
            <person name="Audoor S."/>
            <person name="Bilcke G."/>
        </authorList>
    </citation>
    <scope>NUCLEOTIDE SEQUENCE</scope>
</reference>
<dbReference type="PANTHER" id="PTHR36971">
    <property type="entry name" value="UNNAMED PRODUCT"/>
    <property type="match status" value="1"/>
</dbReference>
<evidence type="ECO:0000313" key="1">
    <source>
        <dbReference type="EMBL" id="CAJ1958502.1"/>
    </source>
</evidence>
<name>A0AAD2JK47_9STRA</name>
<sequence length="410" mass="46688">MFGMENTDFHSGILISRSVRSHFACLTLIPCDIPDIAKTDKSEYTLIRLQFYNHIKELRAFFRRGYKLGDKIEIRNFRWENIGDNEQQTSWTKPRIVVDFNSIEDVNNHVTVRHSQYWNMQQCQAWKNHLYPKLNKNKVQKEQLEISETKAEGSCDDCRHHGSGLAKRFQASIVASFLIHATMFKLSHSEDKYWPGNIVPEPNEWKEVFGDEKHQGLKQKALNYLNSGAGVVDAAGGSGHVSMALGMEGIKSTVVDSRSAVGKLPGRDRKIWNKALKKKKVTTEVEVPGLNYCQVIPFDSHRAWFGSRPEGVDKSFRHPDEDDILLCDKDSELVKNASAIVALHPDEATGDVVEIAAEKRIPFAVVPCCVFCRLFPQRRKSNDQAVSSYEDLLEYLMNIDSSIRQSKLPF</sequence>
<comment type="caution">
    <text evidence="1">The sequence shown here is derived from an EMBL/GenBank/DDBJ whole genome shotgun (WGS) entry which is preliminary data.</text>
</comment>
<gene>
    <name evidence="1" type="ORF">CYCCA115_LOCUS17208</name>
</gene>
<keyword evidence="2" id="KW-1185">Reference proteome</keyword>
<organism evidence="1 2">
    <name type="scientific">Cylindrotheca closterium</name>
    <dbReference type="NCBI Taxonomy" id="2856"/>
    <lineage>
        <taxon>Eukaryota</taxon>
        <taxon>Sar</taxon>
        <taxon>Stramenopiles</taxon>
        <taxon>Ochrophyta</taxon>
        <taxon>Bacillariophyta</taxon>
        <taxon>Bacillariophyceae</taxon>
        <taxon>Bacillariophycidae</taxon>
        <taxon>Bacillariales</taxon>
        <taxon>Bacillariaceae</taxon>
        <taxon>Cylindrotheca</taxon>
    </lineage>
</organism>
<dbReference type="Proteomes" id="UP001295423">
    <property type="component" value="Unassembled WGS sequence"/>
</dbReference>
<dbReference type="AlphaFoldDB" id="A0AAD2JK47"/>